<dbReference type="Gene3D" id="3.40.720.10">
    <property type="entry name" value="Alkaline Phosphatase, subunit A"/>
    <property type="match status" value="1"/>
</dbReference>
<evidence type="ECO:0000256" key="1">
    <source>
        <dbReference type="ARBA" id="ARBA00004429"/>
    </source>
</evidence>
<evidence type="ECO:0000256" key="6">
    <source>
        <dbReference type="ARBA" id="ARBA00022989"/>
    </source>
</evidence>
<evidence type="ECO:0000313" key="12">
    <source>
        <dbReference type="EMBL" id="APW38576.1"/>
    </source>
</evidence>
<keyword evidence="13" id="KW-1185">Reference proteome</keyword>
<dbReference type="InterPro" id="IPR017850">
    <property type="entry name" value="Alkaline_phosphatase_core_sf"/>
</dbReference>
<dbReference type="EMBL" id="CP019236">
    <property type="protein sequence ID" value="APW38576.1"/>
    <property type="molecule type" value="Genomic_DNA"/>
</dbReference>
<evidence type="ECO:0000256" key="8">
    <source>
        <dbReference type="SAM" id="MobiDB-lite"/>
    </source>
</evidence>
<name>A0A1P8JXU5_9BURK</name>
<dbReference type="Pfam" id="PF08019">
    <property type="entry name" value="EptA_B_N"/>
    <property type="match status" value="1"/>
</dbReference>
<dbReference type="PANTHER" id="PTHR30443">
    <property type="entry name" value="INNER MEMBRANE PROTEIN"/>
    <property type="match status" value="1"/>
</dbReference>
<evidence type="ECO:0000259" key="11">
    <source>
        <dbReference type="Pfam" id="PF08019"/>
    </source>
</evidence>
<dbReference type="NCBIfam" id="NF028537">
    <property type="entry name" value="P_eth_NH2_trans"/>
    <property type="match status" value="1"/>
</dbReference>
<feature type="transmembrane region" description="Helical" evidence="9">
    <location>
        <begin position="135"/>
        <end position="156"/>
    </location>
</feature>
<dbReference type="Pfam" id="PF00884">
    <property type="entry name" value="Sulfatase"/>
    <property type="match status" value="1"/>
</dbReference>
<gene>
    <name evidence="12" type="ORF">RD110_16365</name>
</gene>
<dbReference type="OrthoDB" id="9786870at2"/>
<keyword evidence="3" id="KW-0997">Cell inner membrane</keyword>
<feature type="domain" description="Phosphoethanolamine transferase N-terminal" evidence="11">
    <location>
        <begin position="76"/>
        <end position="223"/>
    </location>
</feature>
<feature type="domain" description="Sulfatase N-terminal" evidence="10">
    <location>
        <begin position="252"/>
        <end position="552"/>
    </location>
</feature>
<evidence type="ECO:0000256" key="3">
    <source>
        <dbReference type="ARBA" id="ARBA00022519"/>
    </source>
</evidence>
<evidence type="ECO:0000256" key="2">
    <source>
        <dbReference type="ARBA" id="ARBA00022475"/>
    </source>
</evidence>
<feature type="transmembrane region" description="Helical" evidence="9">
    <location>
        <begin position="168"/>
        <end position="191"/>
    </location>
</feature>
<keyword evidence="2" id="KW-1003">Cell membrane</keyword>
<reference evidence="12 13" key="1">
    <citation type="submission" date="2017-01" db="EMBL/GenBank/DDBJ databases">
        <authorList>
            <person name="Mah S.A."/>
            <person name="Swanson W.J."/>
            <person name="Moy G.W."/>
            <person name="Vacquier V.D."/>
        </authorList>
    </citation>
    <scope>NUCLEOTIDE SEQUENCE [LARGE SCALE GENOMIC DNA]</scope>
    <source>
        <strain evidence="12 13">DCY110</strain>
    </source>
</reference>
<feature type="region of interest" description="Disordered" evidence="8">
    <location>
        <begin position="1"/>
        <end position="23"/>
    </location>
</feature>
<evidence type="ECO:0000256" key="7">
    <source>
        <dbReference type="ARBA" id="ARBA00023136"/>
    </source>
</evidence>
<proteinExistence type="predicted"/>
<dbReference type="PANTHER" id="PTHR30443:SF0">
    <property type="entry name" value="PHOSPHOETHANOLAMINE TRANSFERASE EPTA"/>
    <property type="match status" value="1"/>
</dbReference>
<evidence type="ECO:0000259" key="10">
    <source>
        <dbReference type="Pfam" id="PF00884"/>
    </source>
</evidence>
<dbReference type="GO" id="GO:0009244">
    <property type="term" value="P:lipopolysaccharide core region biosynthetic process"/>
    <property type="evidence" value="ECO:0007669"/>
    <property type="project" value="TreeGrafter"/>
</dbReference>
<dbReference type="Proteomes" id="UP000186609">
    <property type="component" value="Chromosome"/>
</dbReference>
<keyword evidence="5 9" id="KW-0812">Transmembrane</keyword>
<evidence type="ECO:0000256" key="4">
    <source>
        <dbReference type="ARBA" id="ARBA00022679"/>
    </source>
</evidence>
<keyword evidence="6 9" id="KW-1133">Transmembrane helix</keyword>
<dbReference type="SUPFAM" id="SSF53649">
    <property type="entry name" value="Alkaline phosphatase-like"/>
    <property type="match status" value="1"/>
</dbReference>
<dbReference type="CDD" id="cd16017">
    <property type="entry name" value="LptA"/>
    <property type="match status" value="1"/>
</dbReference>
<dbReference type="GO" id="GO:0005886">
    <property type="term" value="C:plasma membrane"/>
    <property type="evidence" value="ECO:0007669"/>
    <property type="project" value="UniProtKB-SubCell"/>
</dbReference>
<dbReference type="STRING" id="1842727.RD110_16365"/>
<feature type="transmembrane region" description="Helical" evidence="9">
    <location>
        <begin position="30"/>
        <end position="49"/>
    </location>
</feature>
<keyword evidence="7 9" id="KW-0472">Membrane</keyword>
<dbReference type="KEGG" id="rhy:RD110_16365"/>
<dbReference type="InterPro" id="IPR000917">
    <property type="entry name" value="Sulfatase_N"/>
</dbReference>
<dbReference type="RefSeq" id="WP_076200455.1">
    <property type="nucleotide sequence ID" value="NZ_CP019236.1"/>
</dbReference>
<dbReference type="GO" id="GO:0016776">
    <property type="term" value="F:phosphotransferase activity, phosphate group as acceptor"/>
    <property type="evidence" value="ECO:0007669"/>
    <property type="project" value="TreeGrafter"/>
</dbReference>
<feature type="transmembrane region" description="Helical" evidence="9">
    <location>
        <begin position="64"/>
        <end position="87"/>
    </location>
</feature>
<comment type="subcellular location">
    <subcellularLocation>
        <location evidence="1">Cell inner membrane</location>
        <topology evidence="1">Multi-pass membrane protein</topology>
    </subcellularLocation>
</comment>
<accession>A0A1P8JXU5</accession>
<dbReference type="AlphaFoldDB" id="A0A1P8JXU5"/>
<protein>
    <submittedName>
        <fullName evidence="12">Phosphoethanolamine transferase</fullName>
    </submittedName>
</protein>
<sequence>MSRPQPPSFSAVAPSSTSPAQRPERQRQSLWLMLAASLWIATVCNLPLWRELLKLPELQTVRGLWFGLCFAVMIAGATTALLSLFAWRWTLKPAITLFLVSAAAGGYFMMAYGIVIDPTMMVNALQTDARETRDLLNWQFAAAIVVLGILPAWWAWRQPVRRTPVLRQLLRNLLSFALGLAVLIGALFAVFQDMSSLMRNHTQLRYLINPLNSFYALGKVAAKPFERDNTRILPLGQDARIADATDTASKPPLLLLVLGETGRSGNFALNGYARPTTPGLSALAARPDERLTSFRNAWSCGTNTAASVPCMFSHLGRTAFEDRKANYEGLMDVLSRSGMAVLWIDNQSGCKGACDRIPNVSTTQLQDPALCSEGECFDDIMLKDLDGRIKALPAERRAKGVVVVLHQMGSHGPAYYKRTPTAFKKFMPECTSNALQECSPAQLVNAYDNTIFYTDHFLSSAVDWLKTQETASAPAMMYVADHGESLGENNIYLHGMPYNIAPDVQKHVPWITWLSPAFEARSRISTGCLQKRADERISHDNYFHSVLGMLGVQTAVYQPALDLFAPCTDRQAAATKSP</sequence>
<keyword evidence="4 12" id="KW-0808">Transferase</keyword>
<evidence type="ECO:0000256" key="9">
    <source>
        <dbReference type="SAM" id="Phobius"/>
    </source>
</evidence>
<dbReference type="InterPro" id="IPR040423">
    <property type="entry name" value="PEA_transferase"/>
</dbReference>
<evidence type="ECO:0000313" key="13">
    <source>
        <dbReference type="Proteomes" id="UP000186609"/>
    </source>
</evidence>
<organism evidence="12 13">
    <name type="scientific">Rhodoferax koreensis</name>
    <dbReference type="NCBI Taxonomy" id="1842727"/>
    <lineage>
        <taxon>Bacteria</taxon>
        <taxon>Pseudomonadati</taxon>
        <taxon>Pseudomonadota</taxon>
        <taxon>Betaproteobacteria</taxon>
        <taxon>Burkholderiales</taxon>
        <taxon>Comamonadaceae</taxon>
        <taxon>Rhodoferax</taxon>
    </lineage>
</organism>
<evidence type="ECO:0000256" key="5">
    <source>
        <dbReference type="ARBA" id="ARBA00022692"/>
    </source>
</evidence>
<feature type="transmembrane region" description="Helical" evidence="9">
    <location>
        <begin position="94"/>
        <end position="115"/>
    </location>
</feature>
<dbReference type="InterPro" id="IPR058130">
    <property type="entry name" value="PEA_transf_C"/>
</dbReference>
<dbReference type="InterPro" id="IPR012549">
    <property type="entry name" value="EptA-like_N"/>
</dbReference>